<dbReference type="RefSeq" id="WP_206655267.1">
    <property type="nucleotide sequence ID" value="NZ_CP071182.1"/>
</dbReference>
<accession>A0A9X7VW06</accession>
<reference evidence="1 2" key="1">
    <citation type="submission" date="2021-02" db="EMBL/GenBank/DDBJ databases">
        <title>Alicyclobacillus curvatus sp. nov. and Alicyclobacillus mengziensis sp. nov., two acidophilic bacteria isolated from acid mine drainage.</title>
        <authorList>
            <person name="Huang Y."/>
        </authorList>
    </citation>
    <scope>NUCLEOTIDE SEQUENCE [LARGE SCALE GENOMIC DNA]</scope>
    <source>
        <strain evidence="1 2">S30H14</strain>
    </source>
</reference>
<evidence type="ECO:0000313" key="2">
    <source>
        <dbReference type="Proteomes" id="UP000663505"/>
    </source>
</evidence>
<dbReference type="InterPro" id="IPR024562">
    <property type="entry name" value="YqhG"/>
</dbReference>
<dbReference type="KEGG" id="afx:JZ786_15270"/>
<organism evidence="1 2">
    <name type="scientific">Alicyclobacillus mengziensis</name>
    <dbReference type="NCBI Taxonomy" id="2931921"/>
    <lineage>
        <taxon>Bacteria</taxon>
        <taxon>Bacillati</taxon>
        <taxon>Bacillota</taxon>
        <taxon>Bacilli</taxon>
        <taxon>Bacillales</taxon>
        <taxon>Alicyclobacillaceae</taxon>
        <taxon>Alicyclobacillus</taxon>
    </lineage>
</organism>
<dbReference type="EMBL" id="CP071182">
    <property type="protein sequence ID" value="QSO45895.1"/>
    <property type="molecule type" value="Genomic_DNA"/>
</dbReference>
<keyword evidence="2" id="KW-1185">Reference proteome</keyword>
<dbReference type="AlphaFoldDB" id="A0A9X7VW06"/>
<evidence type="ECO:0000313" key="1">
    <source>
        <dbReference type="EMBL" id="QSO45895.1"/>
    </source>
</evidence>
<name>A0A9X7VW06_9BACL</name>
<proteinExistence type="predicted"/>
<gene>
    <name evidence="1" type="ORF">JZ786_15270</name>
</gene>
<protein>
    <submittedName>
        <fullName evidence="1">Uncharacterized protein</fullName>
    </submittedName>
</protein>
<dbReference type="Proteomes" id="UP000663505">
    <property type="component" value="Chromosome"/>
</dbReference>
<sequence length="325" mass="37393">MIKQGPPTTSSPMRTPGSRMNFCDRYFAAVQARQLYAADEYREYELPRDIDKELTHRPYYWMWVEQTGQDVPPTILRLAFSEQAEERENQRVRDAALAEAAPYLTEIQQQYFVAPKVELVALGSFRLDKLYDSCLQRGRFASVAPRNHIQTGELVPWLMLNCLISYRCDITEQSLLSIGVCLENGQCVDGFHGMIENIDMGVLDPRQVQPRMQCSISDGLKKIRERLNQKITHADHRWAVEAHNRLTKEIEQIKTYYDSLQYDQTETEKVVSRAERQRKVEQAIARGAPKIEVDMKQVALVGLVDKSTVGKPSSTNRLQRESVTH</sequence>
<dbReference type="Pfam" id="PF11079">
    <property type="entry name" value="YqhG"/>
    <property type="match status" value="2"/>
</dbReference>